<feature type="transmembrane region" description="Helical" evidence="6">
    <location>
        <begin position="141"/>
        <end position="163"/>
    </location>
</feature>
<keyword evidence="4 6" id="KW-1133">Transmembrane helix</keyword>
<dbReference type="PANTHER" id="PTHR11101:SF80">
    <property type="entry name" value="PHOSPHATE TRANSPORTER"/>
    <property type="match status" value="1"/>
</dbReference>
<gene>
    <name evidence="7" type="ordered locus">Desti_4216</name>
</gene>
<organism evidence="7 8">
    <name type="scientific">Desulfomonile tiedjei (strain ATCC 49306 / DSM 6799 / DCB-1)</name>
    <dbReference type="NCBI Taxonomy" id="706587"/>
    <lineage>
        <taxon>Bacteria</taxon>
        <taxon>Pseudomonadati</taxon>
        <taxon>Thermodesulfobacteriota</taxon>
        <taxon>Desulfomonilia</taxon>
        <taxon>Desulfomonilales</taxon>
        <taxon>Desulfomonilaceae</taxon>
        <taxon>Desulfomonile</taxon>
    </lineage>
</organism>
<dbReference type="PANTHER" id="PTHR11101">
    <property type="entry name" value="PHOSPHATE TRANSPORTER"/>
    <property type="match status" value="1"/>
</dbReference>
<protein>
    <submittedName>
        <fullName evidence="7">Phosphate/sulfate permease</fullName>
    </submittedName>
</protein>
<dbReference type="Pfam" id="PF01384">
    <property type="entry name" value="PHO4"/>
    <property type="match status" value="1"/>
</dbReference>
<evidence type="ECO:0000256" key="3">
    <source>
        <dbReference type="ARBA" id="ARBA00022692"/>
    </source>
</evidence>
<evidence type="ECO:0000256" key="1">
    <source>
        <dbReference type="ARBA" id="ARBA00004141"/>
    </source>
</evidence>
<feature type="transmembrane region" description="Helical" evidence="6">
    <location>
        <begin position="110"/>
        <end position="129"/>
    </location>
</feature>
<proteinExistence type="predicted"/>
<dbReference type="EMBL" id="CP003360">
    <property type="protein sequence ID" value="AFM26852.1"/>
    <property type="molecule type" value="Genomic_DNA"/>
</dbReference>
<feature type="transmembrane region" description="Helical" evidence="6">
    <location>
        <begin position="222"/>
        <end position="246"/>
    </location>
</feature>
<name>I4CBB1_DESTA</name>
<evidence type="ECO:0000256" key="5">
    <source>
        <dbReference type="ARBA" id="ARBA00023136"/>
    </source>
</evidence>
<sequence>MDPALFDICIGLTLCFAFVNGVHDGGNVIATIVCSRSMSPYRALFLAAIGEFLGPLLLGTAVAHTMSTSILKPEALGLLKPATLYIMISCGVGGAIAWKLPTWFLGLPSSGSHALIGGLVGAGAVAMGYESISIQKVLVSVVVPLLFSPIVGILLGFLVFGIIRSLFGRSHRGIGRVFATLQKPTVLFLAASHGSNDAQKSMGVIAIALAFTPGESYGEFHLPYWVILSCTSALVMGLLLGGWRIVKTVGLGICRMEPVHSFASQLASTLVVMVASLTGGPVSTTQIVASSVMGVGASRRLSGVKWSAATNIAYAWLLTFPVSAGIGAGLFWIFKRLLSSGEVAHGILETF</sequence>
<keyword evidence="3 6" id="KW-0812">Transmembrane</keyword>
<dbReference type="STRING" id="706587.Desti_4216"/>
<dbReference type="HOGENOM" id="CLU_015355_1_1_7"/>
<evidence type="ECO:0000256" key="2">
    <source>
        <dbReference type="ARBA" id="ARBA00022448"/>
    </source>
</evidence>
<feature type="transmembrane region" description="Helical" evidence="6">
    <location>
        <begin position="313"/>
        <end position="334"/>
    </location>
</feature>
<feature type="transmembrane region" description="Helical" evidence="6">
    <location>
        <begin position="266"/>
        <end position="293"/>
    </location>
</feature>
<accession>I4CBB1</accession>
<keyword evidence="2" id="KW-0813">Transport</keyword>
<feature type="transmembrane region" description="Helical" evidence="6">
    <location>
        <begin position="75"/>
        <end position="98"/>
    </location>
</feature>
<keyword evidence="8" id="KW-1185">Reference proteome</keyword>
<dbReference type="PATRIC" id="fig|706587.4.peg.4780"/>
<evidence type="ECO:0000256" key="6">
    <source>
        <dbReference type="SAM" id="Phobius"/>
    </source>
</evidence>
<reference evidence="8" key="1">
    <citation type="submission" date="2012-06" db="EMBL/GenBank/DDBJ databases">
        <title>Complete sequence of chromosome of Desulfomonile tiedjei DSM 6799.</title>
        <authorList>
            <person name="Lucas S."/>
            <person name="Copeland A."/>
            <person name="Lapidus A."/>
            <person name="Glavina del Rio T."/>
            <person name="Dalin E."/>
            <person name="Tice H."/>
            <person name="Bruce D."/>
            <person name="Goodwin L."/>
            <person name="Pitluck S."/>
            <person name="Peters L."/>
            <person name="Ovchinnikova G."/>
            <person name="Zeytun A."/>
            <person name="Lu M."/>
            <person name="Kyrpides N."/>
            <person name="Mavromatis K."/>
            <person name="Ivanova N."/>
            <person name="Brettin T."/>
            <person name="Detter J.C."/>
            <person name="Han C."/>
            <person name="Larimer F."/>
            <person name="Land M."/>
            <person name="Hauser L."/>
            <person name="Markowitz V."/>
            <person name="Cheng J.-F."/>
            <person name="Hugenholtz P."/>
            <person name="Woyke T."/>
            <person name="Wu D."/>
            <person name="Spring S."/>
            <person name="Schroeder M."/>
            <person name="Brambilla E."/>
            <person name="Klenk H.-P."/>
            <person name="Eisen J.A."/>
        </authorList>
    </citation>
    <scope>NUCLEOTIDE SEQUENCE [LARGE SCALE GENOMIC DNA]</scope>
    <source>
        <strain evidence="8">ATCC 49306 / DSM 6799 / DCB-1</strain>
    </source>
</reference>
<dbReference type="GO" id="GO:0005315">
    <property type="term" value="F:phosphate transmembrane transporter activity"/>
    <property type="evidence" value="ECO:0007669"/>
    <property type="project" value="InterPro"/>
</dbReference>
<dbReference type="Proteomes" id="UP000006055">
    <property type="component" value="Chromosome"/>
</dbReference>
<dbReference type="InterPro" id="IPR001204">
    <property type="entry name" value="Phos_transporter"/>
</dbReference>
<dbReference type="GO" id="GO:0016020">
    <property type="term" value="C:membrane"/>
    <property type="evidence" value="ECO:0007669"/>
    <property type="project" value="UniProtKB-SubCell"/>
</dbReference>
<comment type="subcellular location">
    <subcellularLocation>
        <location evidence="1">Membrane</location>
        <topology evidence="1">Multi-pass membrane protein</topology>
    </subcellularLocation>
</comment>
<feature type="transmembrane region" description="Helical" evidence="6">
    <location>
        <begin position="40"/>
        <end position="63"/>
    </location>
</feature>
<evidence type="ECO:0000256" key="4">
    <source>
        <dbReference type="ARBA" id="ARBA00022989"/>
    </source>
</evidence>
<dbReference type="GO" id="GO:0035435">
    <property type="term" value="P:phosphate ion transmembrane transport"/>
    <property type="evidence" value="ECO:0007669"/>
    <property type="project" value="TreeGrafter"/>
</dbReference>
<dbReference type="RefSeq" id="WP_014811972.1">
    <property type="nucleotide sequence ID" value="NC_018025.1"/>
</dbReference>
<evidence type="ECO:0000313" key="7">
    <source>
        <dbReference type="EMBL" id="AFM26852.1"/>
    </source>
</evidence>
<dbReference type="AlphaFoldDB" id="I4CBB1"/>
<keyword evidence="5 6" id="KW-0472">Membrane</keyword>
<dbReference type="KEGG" id="dti:Desti_4216"/>
<evidence type="ECO:0000313" key="8">
    <source>
        <dbReference type="Proteomes" id="UP000006055"/>
    </source>
</evidence>
<dbReference type="eggNOG" id="COG0306">
    <property type="taxonomic scope" value="Bacteria"/>
</dbReference>